<evidence type="ECO:0000256" key="1">
    <source>
        <dbReference type="SAM" id="SignalP"/>
    </source>
</evidence>
<dbReference type="HOGENOM" id="CLU_1977984_0_0_5"/>
<dbReference type="Proteomes" id="UP000001353">
    <property type="component" value="Chromosome"/>
</dbReference>
<organism evidence="2 3">
    <name type="scientific">Roseobacter litoralis (strain ATCC 49566 / DSM 6996 / JCM 21268 / NBRC 15278 / OCh 149)</name>
    <dbReference type="NCBI Taxonomy" id="391595"/>
    <lineage>
        <taxon>Bacteria</taxon>
        <taxon>Pseudomonadati</taxon>
        <taxon>Pseudomonadota</taxon>
        <taxon>Alphaproteobacteria</taxon>
        <taxon>Rhodobacterales</taxon>
        <taxon>Roseobacteraceae</taxon>
        <taxon>Roseobacter</taxon>
    </lineage>
</organism>
<feature type="signal peptide" evidence="1">
    <location>
        <begin position="1"/>
        <end position="23"/>
    </location>
</feature>
<keyword evidence="3" id="KW-1185">Reference proteome</keyword>
<protein>
    <recommendedName>
        <fullName evidence="4">Lipoprotein</fullName>
    </recommendedName>
</protein>
<dbReference type="KEGG" id="rli:RLO149_c033810"/>
<feature type="chain" id="PRO_5003366886" description="Lipoprotein" evidence="1">
    <location>
        <begin position="24"/>
        <end position="127"/>
    </location>
</feature>
<keyword evidence="1" id="KW-0732">Signal</keyword>
<dbReference type="EMBL" id="CP002623">
    <property type="protein sequence ID" value="AEI95322.1"/>
    <property type="molecule type" value="Genomic_DNA"/>
</dbReference>
<evidence type="ECO:0000313" key="2">
    <source>
        <dbReference type="EMBL" id="AEI95322.1"/>
    </source>
</evidence>
<reference evidence="2 3" key="1">
    <citation type="journal article" date="2011" name="BMC Genomics">
        <title>Comparative genome analysis and genome-guided physiological analysis of Roseobacter litoralis.</title>
        <authorList>
            <person name="Kalhoefer D."/>
            <person name="Thole S."/>
            <person name="Voget S."/>
            <person name="Lehmann R."/>
            <person name="Liesegang H."/>
            <person name="Wollher A."/>
            <person name="Daniel R."/>
            <person name="Simon M."/>
            <person name="Brinkhoff T."/>
        </authorList>
    </citation>
    <scope>NUCLEOTIDE SEQUENCE [LARGE SCALE GENOMIC DNA]</scope>
    <source>
        <strain evidence="3">ATCC 49566 / DSM 6996 / JCM 21268 / NBRC 15278 / OCh 149</strain>
    </source>
</reference>
<dbReference type="eggNOG" id="ENOG5032F15">
    <property type="taxonomic scope" value="Bacteria"/>
</dbReference>
<evidence type="ECO:0000313" key="3">
    <source>
        <dbReference type="Proteomes" id="UP000001353"/>
    </source>
</evidence>
<dbReference type="AlphaFoldDB" id="F7ZLS8"/>
<dbReference type="Gene3D" id="2.60.40.3440">
    <property type="match status" value="1"/>
</dbReference>
<proteinExistence type="predicted"/>
<evidence type="ECO:0008006" key="4">
    <source>
        <dbReference type="Google" id="ProtNLM"/>
    </source>
</evidence>
<gene>
    <name evidence="2" type="ordered locus">RLO149_c033810</name>
</gene>
<name>F7ZLS8_ROSLO</name>
<accession>F7ZLS8</accession>
<dbReference type="PROSITE" id="PS51257">
    <property type="entry name" value="PROKAR_LIPOPROTEIN"/>
    <property type="match status" value="1"/>
</dbReference>
<sequence>MMKFKLLTFATAFVFLGATTAIAACDGASGRGWASGNGKGSYEMTSGAKRCEIPFVNFFSNNGNTRTPAKEVTLRRAPKSGTISLSSSGIIYTPNAGFTGKDRFCTVNRNSAFEGQTLSGCITVTVK</sequence>